<dbReference type="KEGG" id="dvl:Dvul_2386"/>
<feature type="site" description="Activates thiol group during catalysis" evidence="7">
    <location>
        <position position="182"/>
    </location>
</feature>
<keyword evidence="3 9" id="KW-0560">Oxidoreductase</keyword>
<evidence type="ECO:0000256" key="5">
    <source>
        <dbReference type="PIRSR" id="PIRSR000149-2"/>
    </source>
</evidence>
<dbReference type="InterPro" id="IPR006424">
    <property type="entry name" value="Glyceraldehyde-3-P_DH_1"/>
</dbReference>
<evidence type="ECO:0000256" key="1">
    <source>
        <dbReference type="ARBA" id="ARBA00007406"/>
    </source>
</evidence>
<dbReference type="FunFam" id="3.40.50.720:FF:000001">
    <property type="entry name" value="Glyceraldehyde-3-phosphate dehydrogenase"/>
    <property type="match status" value="1"/>
</dbReference>
<dbReference type="Proteomes" id="UP000009173">
    <property type="component" value="Chromosome"/>
</dbReference>
<reference evidence="12" key="1">
    <citation type="journal article" date="2009" name="Environ. Microbiol.">
        <title>Contribution of mobile genetic elements to Desulfovibrio vulgaris genome plasticity.</title>
        <authorList>
            <person name="Walker C.B."/>
            <person name="Stolyar S."/>
            <person name="Chivian D."/>
            <person name="Pinel N."/>
            <person name="Gabster J.A."/>
            <person name="Dehal P.S."/>
            <person name="He Z."/>
            <person name="Yang Z.K."/>
            <person name="Yen H.C."/>
            <person name="Zhou J."/>
            <person name="Wall J.D."/>
            <person name="Hazen T.C."/>
            <person name="Arkin A.P."/>
            <person name="Stahl D.A."/>
        </authorList>
    </citation>
    <scope>NUCLEOTIDE SEQUENCE [LARGE SCALE GENOMIC DNA]</scope>
    <source>
        <strain evidence="12">DP4</strain>
    </source>
</reference>
<feature type="active site" description="Nucleophile" evidence="4">
    <location>
        <position position="155"/>
    </location>
</feature>
<feature type="binding site" evidence="5">
    <location>
        <position position="185"/>
    </location>
    <ligand>
        <name>D-glyceraldehyde 3-phosphate</name>
        <dbReference type="ChEBI" id="CHEBI:59776"/>
    </ligand>
</feature>
<protein>
    <recommendedName>
        <fullName evidence="9">Glyceraldehyde-3-phosphate dehydrogenase</fullName>
        <ecNumber evidence="9">1.2.1.-</ecNumber>
    </recommendedName>
</protein>
<name>A0A0H3A9R1_NITV4</name>
<sequence length="338" mass="37086">MRKTRIGINGFGRIGRQVFRAIHERYGDKAEVVAINDLFDAATNFHLLEYDTNYGRAPFTPEVDGNMARVGDWQVTCFAQRDPAQLIWGDVGVDVVIESTGIFRSAKQAHVHIENGAKKVIISAPAKEEDITIVMGVNHHAYDPQKHHVVSNASCTTNCLAPVALIIQEKYGIATGAMTTVHAYTNDQRILDLPHKDLRRARAAGLNIIPTSTGAAQAVAKVIPELKGKFTGYSLRVPTPTVSVVDFTAILERDATTEGLRADLKEAAQGRLNGILAFSEKPLVSSDFKGDPHSSIVEAEYTTVQDGRLAKVVAWYDNEWGYSCRLADLIMLMQEKGL</sequence>
<evidence type="ECO:0000313" key="11">
    <source>
        <dbReference type="EMBL" id="ABM29402.1"/>
    </source>
</evidence>
<evidence type="ECO:0000256" key="2">
    <source>
        <dbReference type="ARBA" id="ARBA00011881"/>
    </source>
</evidence>
<dbReference type="Pfam" id="PF00044">
    <property type="entry name" value="Gp_dh_N"/>
    <property type="match status" value="1"/>
</dbReference>
<dbReference type="PRINTS" id="PR00078">
    <property type="entry name" value="G3PDHDRGNASE"/>
</dbReference>
<evidence type="ECO:0000259" key="10">
    <source>
        <dbReference type="SMART" id="SM00846"/>
    </source>
</evidence>
<feature type="binding site" evidence="5">
    <location>
        <begin position="213"/>
        <end position="214"/>
    </location>
    <ligand>
        <name>D-glyceraldehyde 3-phosphate</name>
        <dbReference type="ChEBI" id="CHEBI:59776"/>
    </ligand>
</feature>
<dbReference type="InterPro" id="IPR020831">
    <property type="entry name" value="GlycerAld/Erythrose_P_DH"/>
</dbReference>
<dbReference type="AlphaFoldDB" id="A0A0H3A9R1"/>
<keyword evidence="6" id="KW-0547">Nucleotide-binding</keyword>
<dbReference type="RefSeq" id="WP_011792830.1">
    <property type="nucleotide sequence ID" value="NC_008751.1"/>
</dbReference>
<feature type="domain" description="Glyceraldehyde 3-phosphate dehydrogenase NAD(P) binding" evidence="10">
    <location>
        <begin position="4"/>
        <end position="155"/>
    </location>
</feature>
<evidence type="ECO:0000256" key="9">
    <source>
        <dbReference type="RuleBase" id="RU361160"/>
    </source>
</evidence>
<dbReference type="SUPFAM" id="SSF55347">
    <property type="entry name" value="Glyceraldehyde-3-phosphate dehydrogenase-like, C-terminal domain"/>
    <property type="match status" value="1"/>
</dbReference>
<dbReference type="GO" id="GO:0016620">
    <property type="term" value="F:oxidoreductase activity, acting on the aldehyde or oxo group of donors, NAD or NADP as acceptor"/>
    <property type="evidence" value="ECO:0007669"/>
    <property type="project" value="InterPro"/>
</dbReference>
<dbReference type="Pfam" id="PF02800">
    <property type="entry name" value="Gp_dh_C"/>
    <property type="match status" value="1"/>
</dbReference>
<evidence type="ECO:0000256" key="7">
    <source>
        <dbReference type="PIRSR" id="PIRSR000149-4"/>
    </source>
</evidence>
<dbReference type="SMART" id="SM00846">
    <property type="entry name" value="Gp_dh_N"/>
    <property type="match status" value="1"/>
</dbReference>
<dbReference type="GO" id="GO:0051287">
    <property type="term" value="F:NAD binding"/>
    <property type="evidence" value="ECO:0007669"/>
    <property type="project" value="InterPro"/>
</dbReference>
<accession>A0A0H3A9R1</accession>
<dbReference type="EMBL" id="CP000527">
    <property type="protein sequence ID" value="ABM29402.1"/>
    <property type="molecule type" value="Genomic_DNA"/>
</dbReference>
<keyword evidence="6" id="KW-0520">NAD</keyword>
<evidence type="ECO:0000256" key="4">
    <source>
        <dbReference type="PIRSR" id="PIRSR000149-1"/>
    </source>
</evidence>
<dbReference type="NCBIfam" id="TIGR01534">
    <property type="entry name" value="GAPDH-I"/>
    <property type="match status" value="1"/>
</dbReference>
<feature type="binding site" evidence="6">
    <location>
        <position position="318"/>
    </location>
    <ligand>
        <name>NAD(+)</name>
        <dbReference type="ChEBI" id="CHEBI:57540"/>
    </ligand>
</feature>
<dbReference type="PIRSF" id="PIRSF000149">
    <property type="entry name" value="GAP_DH"/>
    <property type="match status" value="1"/>
</dbReference>
<organism evidence="11 12">
    <name type="scientific">Nitratidesulfovibrio vulgaris (strain DP4)</name>
    <name type="common">Desulfovibrio vulgaris</name>
    <dbReference type="NCBI Taxonomy" id="391774"/>
    <lineage>
        <taxon>Bacteria</taxon>
        <taxon>Pseudomonadati</taxon>
        <taxon>Thermodesulfobacteriota</taxon>
        <taxon>Desulfovibrionia</taxon>
        <taxon>Desulfovibrionales</taxon>
        <taxon>Desulfovibrionaceae</taxon>
        <taxon>Nitratidesulfovibrio</taxon>
    </lineage>
</organism>
<feature type="binding site" evidence="6">
    <location>
        <position position="37"/>
    </location>
    <ligand>
        <name>NAD(+)</name>
        <dbReference type="ChEBI" id="CHEBI:57540"/>
    </ligand>
</feature>
<dbReference type="PROSITE" id="PS00071">
    <property type="entry name" value="GAPDH"/>
    <property type="match status" value="1"/>
</dbReference>
<dbReference type="PANTHER" id="PTHR43148">
    <property type="entry name" value="GLYCERALDEHYDE-3-PHOSPHATE DEHYDROGENASE 2"/>
    <property type="match status" value="1"/>
</dbReference>
<evidence type="ECO:0000256" key="3">
    <source>
        <dbReference type="ARBA" id="ARBA00023002"/>
    </source>
</evidence>
<dbReference type="InterPro" id="IPR020829">
    <property type="entry name" value="GlycerAld_3-P_DH_cat"/>
</dbReference>
<feature type="binding site" evidence="6">
    <location>
        <begin position="13"/>
        <end position="14"/>
    </location>
    <ligand>
        <name>NAD(+)</name>
        <dbReference type="ChEBI" id="CHEBI:57540"/>
    </ligand>
</feature>
<dbReference type="InterPro" id="IPR020828">
    <property type="entry name" value="GlycerAld_3-P_DH_NAD(P)-bd"/>
</dbReference>
<proteinExistence type="inferred from homology"/>
<comment type="subunit">
    <text evidence="2">Homotetramer.</text>
</comment>
<dbReference type="CDD" id="cd18126">
    <property type="entry name" value="GAPDH_I_C"/>
    <property type="match status" value="1"/>
</dbReference>
<dbReference type="Gene3D" id="3.40.50.720">
    <property type="entry name" value="NAD(P)-binding Rossmann-like Domain"/>
    <property type="match status" value="1"/>
</dbReference>
<gene>
    <name evidence="11" type="ordered locus">Dvul_2386</name>
</gene>
<dbReference type="Gene3D" id="3.30.360.10">
    <property type="entry name" value="Dihydrodipicolinate Reductase, domain 2"/>
    <property type="match status" value="1"/>
</dbReference>
<dbReference type="EC" id="1.2.1.-" evidence="9"/>
<dbReference type="FunFam" id="3.30.360.10:FF:000002">
    <property type="entry name" value="Glyceraldehyde-3-phosphate dehydrogenase"/>
    <property type="match status" value="1"/>
</dbReference>
<evidence type="ECO:0000256" key="6">
    <source>
        <dbReference type="PIRSR" id="PIRSR000149-3"/>
    </source>
</evidence>
<feature type="binding site" evidence="6">
    <location>
        <position position="81"/>
    </location>
    <ligand>
        <name>NAD(+)</name>
        <dbReference type="ChEBI" id="CHEBI:57540"/>
    </ligand>
</feature>
<feature type="binding site" evidence="5">
    <location>
        <position position="236"/>
    </location>
    <ligand>
        <name>D-glyceraldehyde 3-phosphate</name>
        <dbReference type="ChEBI" id="CHEBI:59776"/>
    </ligand>
</feature>
<comment type="similarity">
    <text evidence="1 8">Belongs to the glyceraldehyde-3-phosphate dehydrogenase family.</text>
</comment>
<dbReference type="SUPFAM" id="SSF51735">
    <property type="entry name" value="NAD(P)-binding Rossmann-fold domains"/>
    <property type="match status" value="1"/>
</dbReference>
<feature type="binding site" evidence="5">
    <location>
        <begin position="154"/>
        <end position="156"/>
    </location>
    <ligand>
        <name>D-glyceraldehyde 3-phosphate</name>
        <dbReference type="ChEBI" id="CHEBI:59776"/>
    </ligand>
</feature>
<dbReference type="InterPro" id="IPR036291">
    <property type="entry name" value="NAD(P)-bd_dom_sf"/>
</dbReference>
<feature type="binding site" evidence="6">
    <location>
        <position position="123"/>
    </location>
    <ligand>
        <name>NAD(+)</name>
        <dbReference type="ChEBI" id="CHEBI:57540"/>
    </ligand>
</feature>
<dbReference type="InterPro" id="IPR020830">
    <property type="entry name" value="GlycerAld_3-P_DH_AS"/>
</dbReference>
<dbReference type="GO" id="GO:0006006">
    <property type="term" value="P:glucose metabolic process"/>
    <property type="evidence" value="ECO:0007669"/>
    <property type="project" value="InterPro"/>
</dbReference>
<dbReference type="CDD" id="cd05214">
    <property type="entry name" value="GAPDH_I_N"/>
    <property type="match status" value="1"/>
</dbReference>
<evidence type="ECO:0000256" key="8">
    <source>
        <dbReference type="RuleBase" id="RU000397"/>
    </source>
</evidence>
<dbReference type="HOGENOM" id="CLU_030140_0_2_7"/>
<dbReference type="GO" id="GO:0050661">
    <property type="term" value="F:NADP binding"/>
    <property type="evidence" value="ECO:0007669"/>
    <property type="project" value="InterPro"/>
</dbReference>
<evidence type="ECO:0000313" key="12">
    <source>
        <dbReference type="Proteomes" id="UP000009173"/>
    </source>
</evidence>